<accession>A0A182S2Q3</accession>
<reference evidence="1" key="1">
    <citation type="submission" date="2020-05" db="UniProtKB">
        <authorList>
            <consortium name="EnsemblMetazoa"/>
        </authorList>
    </citation>
    <scope>IDENTIFICATION</scope>
    <source>
        <strain evidence="1">FUMOZ</strain>
    </source>
</reference>
<dbReference type="VEuPathDB" id="VectorBase:AFUN014723"/>
<sequence>RKLCRTIATNTFAHKYGRDRAISTAVTDTLQKMLQVFGVDNKIFGYSWSLVHFVTCFVNMPLRS</sequence>
<name>A0A182S2Q3_ANOFN</name>
<evidence type="ECO:0000313" key="1">
    <source>
        <dbReference type="EnsemblMetazoa" id="AFUN014723-PA"/>
    </source>
</evidence>
<dbReference type="AlphaFoldDB" id="A0A182S2Q3"/>
<protein>
    <submittedName>
        <fullName evidence="1">Uncharacterized protein</fullName>
    </submittedName>
</protein>
<dbReference type="EnsemblMetazoa" id="AFUN014723-RA">
    <property type="protein sequence ID" value="AFUN014723-PA"/>
    <property type="gene ID" value="AFUN014723"/>
</dbReference>
<organism evidence="1">
    <name type="scientific">Anopheles funestus</name>
    <name type="common">African malaria mosquito</name>
    <dbReference type="NCBI Taxonomy" id="62324"/>
    <lineage>
        <taxon>Eukaryota</taxon>
        <taxon>Metazoa</taxon>
        <taxon>Ecdysozoa</taxon>
        <taxon>Arthropoda</taxon>
        <taxon>Hexapoda</taxon>
        <taxon>Insecta</taxon>
        <taxon>Pterygota</taxon>
        <taxon>Neoptera</taxon>
        <taxon>Endopterygota</taxon>
        <taxon>Diptera</taxon>
        <taxon>Nematocera</taxon>
        <taxon>Culicoidea</taxon>
        <taxon>Culicidae</taxon>
        <taxon>Anophelinae</taxon>
        <taxon>Anopheles</taxon>
    </lineage>
</organism>
<proteinExistence type="predicted"/>